<evidence type="ECO:0000313" key="2">
    <source>
        <dbReference type="EMBL" id="PIS31483.1"/>
    </source>
</evidence>
<sequence>MVKSKNVAVQGAKIRILLGKGDNDFISLTDMAKKFGDDVLVYQWMRNRNTVEFLGIWEQIHNPEFKGLEFETFKKQAGMNSFSLTPQKWIKATSAVGIISKAGRYGGGTYAHKDIAFEFGTWLSPEFKLYLIKEFQRLKTDENERLALGWDIKRMLAKVNYRIHTDAIKEHLIPLQLSMEATNVIYANEADVLNMALYGRTAKQWRDKNSGKEGNIRDYSTVEQLVVLSNLESLNAEFIRSGLSQSKRLEKLNEVAIAQMKSLLASSTIKKLKKHASE</sequence>
<organism evidence="2 3">
    <name type="scientific">Candidatus Saganbacteria bacterium CG08_land_8_20_14_0_20_45_16</name>
    <dbReference type="NCBI Taxonomy" id="2014293"/>
    <lineage>
        <taxon>Bacteria</taxon>
        <taxon>Bacillati</taxon>
        <taxon>Saganbacteria</taxon>
    </lineage>
</organism>
<dbReference type="Proteomes" id="UP000231343">
    <property type="component" value="Unassembled WGS sequence"/>
</dbReference>
<evidence type="ECO:0000259" key="1">
    <source>
        <dbReference type="PROSITE" id="PS51301"/>
    </source>
</evidence>
<dbReference type="AlphaFoldDB" id="A0A2H0Y1G9"/>
<proteinExistence type="predicted"/>
<dbReference type="GO" id="GO:0003677">
    <property type="term" value="F:DNA binding"/>
    <property type="evidence" value="ECO:0007669"/>
    <property type="project" value="UniProtKB-KW"/>
</dbReference>
<comment type="caution">
    <text evidence="2">The sequence shown here is derived from an EMBL/GenBank/DDBJ whole genome shotgun (WGS) entry which is preliminary data.</text>
</comment>
<accession>A0A2H0Y1G9</accession>
<dbReference type="Pfam" id="PF04383">
    <property type="entry name" value="KilA-N"/>
    <property type="match status" value="1"/>
</dbReference>
<dbReference type="SMART" id="SM01252">
    <property type="entry name" value="KilA-N"/>
    <property type="match status" value="1"/>
</dbReference>
<dbReference type="InterPro" id="IPR018004">
    <property type="entry name" value="KilA/APSES_HTH"/>
</dbReference>
<evidence type="ECO:0000313" key="3">
    <source>
        <dbReference type="Proteomes" id="UP000231343"/>
    </source>
</evidence>
<dbReference type="InterPro" id="IPR017880">
    <property type="entry name" value="KilA_N"/>
</dbReference>
<protein>
    <submittedName>
        <fullName evidence="2">DNA-binding protein</fullName>
    </submittedName>
</protein>
<keyword evidence="2" id="KW-0238">DNA-binding</keyword>
<feature type="domain" description="KilA-N" evidence="1">
    <location>
        <begin position="5"/>
        <end position="138"/>
    </location>
</feature>
<dbReference type="EMBL" id="PEYM01000014">
    <property type="protein sequence ID" value="PIS31483.1"/>
    <property type="molecule type" value="Genomic_DNA"/>
</dbReference>
<gene>
    <name evidence="2" type="ORF">COT42_01035</name>
</gene>
<name>A0A2H0Y1G9_UNCSA</name>
<dbReference type="PROSITE" id="PS51301">
    <property type="entry name" value="KILA_N"/>
    <property type="match status" value="1"/>
</dbReference>
<reference evidence="2 3" key="1">
    <citation type="submission" date="2017-09" db="EMBL/GenBank/DDBJ databases">
        <title>Depth-based differentiation of microbial function through sediment-hosted aquifers and enrichment of novel symbionts in the deep terrestrial subsurface.</title>
        <authorList>
            <person name="Probst A.J."/>
            <person name="Ladd B."/>
            <person name="Jarett J.K."/>
            <person name="Geller-Mcgrath D.E."/>
            <person name="Sieber C.M."/>
            <person name="Emerson J.B."/>
            <person name="Anantharaman K."/>
            <person name="Thomas B.C."/>
            <person name="Malmstrom R."/>
            <person name="Stieglmeier M."/>
            <person name="Klingl A."/>
            <person name="Woyke T."/>
            <person name="Ryan C.M."/>
            <person name="Banfield J.F."/>
        </authorList>
    </citation>
    <scope>NUCLEOTIDE SEQUENCE [LARGE SCALE GENOMIC DNA]</scope>
    <source>
        <strain evidence="2">CG08_land_8_20_14_0_20_45_16</strain>
    </source>
</reference>